<evidence type="ECO:0000313" key="2">
    <source>
        <dbReference type="EMBL" id="KAK8580468.1"/>
    </source>
</evidence>
<dbReference type="Gene3D" id="3.40.50.1820">
    <property type="entry name" value="alpha/beta hydrolase"/>
    <property type="match status" value="1"/>
</dbReference>
<accession>A0ABR2FHR5</accession>
<dbReference type="InterPro" id="IPR051044">
    <property type="entry name" value="MAG_DAG_Lipase"/>
</dbReference>
<keyword evidence="3" id="KW-1185">Reference proteome</keyword>
<dbReference type="InterPro" id="IPR022742">
    <property type="entry name" value="Hydrolase_4"/>
</dbReference>
<comment type="caution">
    <text evidence="2">The sequence shown here is derived from an EMBL/GenBank/DDBJ whole genome shotgun (WGS) entry which is preliminary data.</text>
</comment>
<sequence length="115" mass="12746">MVEGIVLTSLALRVRPTHPIVKTVAPLFSLVVPKLQFKGANNRGIPVFRDPAALLAKYSDPLVYTGPTRFRTGHGILRISFYLMQNFKSVTADKGSSIHLPPRIYTTRQPLSSKT</sequence>
<proteinExistence type="predicted"/>
<dbReference type="PANTHER" id="PTHR11614">
    <property type="entry name" value="PHOSPHOLIPASE-RELATED"/>
    <property type="match status" value="1"/>
</dbReference>
<evidence type="ECO:0000313" key="3">
    <source>
        <dbReference type="Proteomes" id="UP001472677"/>
    </source>
</evidence>
<protein>
    <recommendedName>
        <fullName evidence="1">Serine aminopeptidase S33 domain-containing protein</fullName>
    </recommendedName>
</protein>
<reference evidence="2 3" key="1">
    <citation type="journal article" date="2024" name="G3 (Bethesda)">
        <title>Genome assembly of Hibiscus sabdariffa L. provides insights into metabolisms of medicinal natural products.</title>
        <authorList>
            <person name="Kim T."/>
        </authorList>
    </citation>
    <scope>NUCLEOTIDE SEQUENCE [LARGE SCALE GENOMIC DNA]</scope>
    <source>
        <strain evidence="2">TK-2024</strain>
        <tissue evidence="2">Old leaves</tissue>
    </source>
</reference>
<dbReference type="Proteomes" id="UP001472677">
    <property type="component" value="Unassembled WGS sequence"/>
</dbReference>
<gene>
    <name evidence="2" type="ORF">V6N12_070740</name>
</gene>
<feature type="domain" description="Serine aminopeptidase S33" evidence="1">
    <location>
        <begin position="2"/>
        <end position="91"/>
    </location>
</feature>
<dbReference type="EMBL" id="JBBPBM010000006">
    <property type="protein sequence ID" value="KAK8580468.1"/>
    <property type="molecule type" value="Genomic_DNA"/>
</dbReference>
<evidence type="ECO:0000259" key="1">
    <source>
        <dbReference type="Pfam" id="PF12146"/>
    </source>
</evidence>
<organism evidence="2 3">
    <name type="scientific">Hibiscus sabdariffa</name>
    <name type="common">roselle</name>
    <dbReference type="NCBI Taxonomy" id="183260"/>
    <lineage>
        <taxon>Eukaryota</taxon>
        <taxon>Viridiplantae</taxon>
        <taxon>Streptophyta</taxon>
        <taxon>Embryophyta</taxon>
        <taxon>Tracheophyta</taxon>
        <taxon>Spermatophyta</taxon>
        <taxon>Magnoliopsida</taxon>
        <taxon>eudicotyledons</taxon>
        <taxon>Gunneridae</taxon>
        <taxon>Pentapetalae</taxon>
        <taxon>rosids</taxon>
        <taxon>malvids</taxon>
        <taxon>Malvales</taxon>
        <taxon>Malvaceae</taxon>
        <taxon>Malvoideae</taxon>
        <taxon>Hibiscus</taxon>
    </lineage>
</organism>
<dbReference type="Pfam" id="PF12146">
    <property type="entry name" value="Hydrolase_4"/>
    <property type="match status" value="1"/>
</dbReference>
<name>A0ABR2FHR5_9ROSI</name>
<dbReference type="InterPro" id="IPR029058">
    <property type="entry name" value="AB_hydrolase_fold"/>
</dbReference>